<protein>
    <recommendedName>
        <fullName evidence="12">RRM domain-containing protein</fullName>
    </recommendedName>
</protein>
<reference evidence="16" key="2">
    <citation type="journal article" date="2016" name="Genome Announc.">
        <title>Genome sequence of Ustilaginoidea virens IPU010, a rice pathogenic fungus causing false smut.</title>
        <authorList>
            <person name="Kumagai T."/>
            <person name="Ishii T."/>
            <person name="Terai G."/>
            <person name="Umemura M."/>
            <person name="Machida M."/>
            <person name="Asai K."/>
        </authorList>
    </citation>
    <scope>NUCLEOTIDE SEQUENCE [LARGE SCALE GENOMIC DNA]</scope>
    <source>
        <strain evidence="16">IPU010</strain>
    </source>
</reference>
<evidence type="ECO:0000256" key="10">
    <source>
        <dbReference type="PROSITE-ProRule" id="PRU00176"/>
    </source>
</evidence>
<gene>
    <name evidence="14" type="ORF">UV8b_00149</name>
    <name evidence="13" type="ORF">UVI_02064090</name>
</gene>
<dbReference type="PANTHER" id="PTHR10501">
    <property type="entry name" value="U1 SMALL NUCLEAR RIBONUCLEOPROTEIN A/U2 SMALL NUCLEAR RIBONUCLEOPROTEIN B"/>
    <property type="match status" value="1"/>
</dbReference>
<keyword evidence="9" id="KW-0687">Ribonucleoprotein</keyword>
<keyword evidence="4" id="KW-0747">Spliceosome</keyword>
<evidence type="ECO:0000256" key="11">
    <source>
        <dbReference type="SAM" id="MobiDB-lite"/>
    </source>
</evidence>
<feature type="domain" description="RRM" evidence="12">
    <location>
        <begin position="11"/>
        <end position="90"/>
    </location>
</feature>
<dbReference type="GO" id="GO:0005681">
    <property type="term" value="C:spliceosomal complex"/>
    <property type="evidence" value="ECO:0007669"/>
    <property type="project" value="UniProtKB-KW"/>
</dbReference>
<feature type="domain" description="RRM" evidence="12">
    <location>
        <begin position="172"/>
        <end position="245"/>
    </location>
</feature>
<evidence type="ECO:0000313" key="15">
    <source>
        <dbReference type="Proteomes" id="UP000027002"/>
    </source>
</evidence>
<dbReference type="EMBL" id="BBTG02000105">
    <property type="protein sequence ID" value="GAO19792.1"/>
    <property type="molecule type" value="Genomic_DNA"/>
</dbReference>
<dbReference type="SUPFAM" id="SSF54928">
    <property type="entry name" value="RNA-binding domain, RBD"/>
    <property type="match status" value="1"/>
</dbReference>
<evidence type="ECO:0000256" key="3">
    <source>
        <dbReference type="ARBA" id="ARBA00022664"/>
    </source>
</evidence>
<dbReference type="SMART" id="SM00360">
    <property type="entry name" value="RRM"/>
    <property type="match status" value="2"/>
</dbReference>
<reference evidence="14" key="3">
    <citation type="submission" date="2020-03" db="EMBL/GenBank/DDBJ databases">
        <title>A mixture of massive structural variations and highly conserved coding sequences in Ustilaginoidea virens genome.</title>
        <authorList>
            <person name="Zhang K."/>
            <person name="Zhao Z."/>
            <person name="Zhang Z."/>
            <person name="Li Y."/>
            <person name="Hsiang T."/>
            <person name="Sun W."/>
        </authorList>
    </citation>
    <scope>NUCLEOTIDE SEQUENCE</scope>
    <source>
        <strain evidence="14">UV-8b</strain>
    </source>
</reference>
<dbReference type="Proteomes" id="UP000054053">
    <property type="component" value="Unassembled WGS sequence"/>
</dbReference>
<evidence type="ECO:0000256" key="7">
    <source>
        <dbReference type="ARBA" id="ARBA00023187"/>
    </source>
</evidence>
<dbReference type="GeneID" id="66060927"/>
<comment type="similarity">
    <text evidence="2">Belongs to the RRM U1 A/B'' family.</text>
</comment>
<evidence type="ECO:0000313" key="14">
    <source>
        <dbReference type="EMBL" id="QUC15908.1"/>
    </source>
</evidence>
<evidence type="ECO:0000256" key="5">
    <source>
        <dbReference type="ARBA" id="ARBA00022737"/>
    </source>
</evidence>
<dbReference type="GO" id="GO:0003723">
    <property type="term" value="F:RNA binding"/>
    <property type="evidence" value="ECO:0007669"/>
    <property type="project" value="UniProtKB-UniRule"/>
</dbReference>
<organism evidence="13 16">
    <name type="scientific">Ustilaginoidea virens</name>
    <name type="common">Rice false smut fungus</name>
    <name type="synonym">Villosiclava virens</name>
    <dbReference type="NCBI Taxonomy" id="1159556"/>
    <lineage>
        <taxon>Eukaryota</taxon>
        <taxon>Fungi</taxon>
        <taxon>Dikarya</taxon>
        <taxon>Ascomycota</taxon>
        <taxon>Pezizomycotina</taxon>
        <taxon>Sordariomycetes</taxon>
        <taxon>Hypocreomycetidae</taxon>
        <taxon>Hypocreales</taxon>
        <taxon>Clavicipitaceae</taxon>
        <taxon>Ustilaginoidea</taxon>
    </lineage>
</organism>
<evidence type="ECO:0000256" key="6">
    <source>
        <dbReference type="ARBA" id="ARBA00022884"/>
    </source>
</evidence>
<keyword evidence="8" id="KW-0539">Nucleus</keyword>
<dbReference type="CDD" id="cd12247">
    <property type="entry name" value="RRM2_U1A_like"/>
    <property type="match status" value="1"/>
</dbReference>
<dbReference type="GO" id="GO:0006397">
    <property type="term" value="P:mRNA processing"/>
    <property type="evidence" value="ECO:0007669"/>
    <property type="project" value="UniProtKB-KW"/>
</dbReference>
<dbReference type="FunFam" id="3.30.70.330:FF:000039">
    <property type="entry name" value="U1 small nuclear ribonucleoprotein A"/>
    <property type="match status" value="1"/>
</dbReference>
<name>A0A1B5LA42_USTVR</name>
<dbReference type="RefSeq" id="XP_042993581.1">
    <property type="nucleotide sequence ID" value="XM_043137647.1"/>
</dbReference>
<dbReference type="InterPro" id="IPR035979">
    <property type="entry name" value="RBD_domain_sf"/>
</dbReference>
<evidence type="ECO:0000256" key="4">
    <source>
        <dbReference type="ARBA" id="ARBA00022728"/>
    </source>
</evidence>
<dbReference type="Gene3D" id="3.30.70.330">
    <property type="match status" value="2"/>
</dbReference>
<comment type="subcellular location">
    <subcellularLocation>
        <location evidence="1">Nucleus</location>
    </subcellularLocation>
</comment>
<keyword evidence="6 10" id="KW-0694">RNA-binding</keyword>
<evidence type="ECO:0000256" key="2">
    <source>
        <dbReference type="ARBA" id="ARBA00007243"/>
    </source>
</evidence>
<dbReference type="FunFam" id="3.30.70.330:FF:000029">
    <property type="entry name" value="U2 small nuclear ribonucleoprotein B"/>
    <property type="match status" value="1"/>
</dbReference>
<keyword evidence="3" id="KW-0507">mRNA processing</keyword>
<dbReference type="GO" id="GO:0008380">
    <property type="term" value="P:RNA splicing"/>
    <property type="evidence" value="ECO:0007669"/>
    <property type="project" value="UniProtKB-KW"/>
</dbReference>
<sequence length="245" mass="27334">MEVMASLPPISTVYVQNLEERVKVQQLTKTLMTVFSQFGNIVDIIAKKNLKGKGQAFIVFERPEDALDAIDELDGFALFDKPMKLSLAKTRSDKTVEMNCSLEDFESHKIHRVAEKDKRLALLAAEGDRQSKKSSGQTADSRPSKLSKPSGLKSTGPAIPQVVPDEYLPPNKILFLQHIPDEYDAEALGLIFSRFEGFREIRFVPGRRGIAFVEYVEEQGAIAAKESTSGMKLGEALLKVTYQRQ</sequence>
<dbReference type="EMBL" id="CP072753">
    <property type="protein sequence ID" value="QUC15908.1"/>
    <property type="molecule type" value="Genomic_DNA"/>
</dbReference>
<dbReference type="KEGG" id="uvi:66060927"/>
<evidence type="ECO:0000313" key="16">
    <source>
        <dbReference type="Proteomes" id="UP000054053"/>
    </source>
</evidence>
<reference evidence="13" key="1">
    <citation type="journal article" date="2016" name="Genome Announc.">
        <title>Genome Sequence of Ustilaginoidea virens IPU010, a Rice Pathogenic Fungus Causing False Smut.</title>
        <authorList>
            <person name="Kumagai T."/>
            <person name="Ishii T."/>
            <person name="Terai G."/>
            <person name="Umemura M."/>
            <person name="Machida M."/>
            <person name="Asai K."/>
        </authorList>
    </citation>
    <scope>NUCLEOTIDE SEQUENCE [LARGE SCALE GENOMIC DNA]</scope>
    <source>
        <strain evidence="13">IPU010</strain>
    </source>
</reference>
<evidence type="ECO:0000256" key="8">
    <source>
        <dbReference type="ARBA" id="ARBA00023242"/>
    </source>
</evidence>
<evidence type="ECO:0000256" key="9">
    <source>
        <dbReference type="ARBA" id="ARBA00023274"/>
    </source>
</evidence>
<feature type="region of interest" description="Disordered" evidence="11">
    <location>
        <begin position="126"/>
        <end position="160"/>
    </location>
</feature>
<proteinExistence type="inferred from homology"/>
<evidence type="ECO:0000259" key="12">
    <source>
        <dbReference type="PROSITE" id="PS50102"/>
    </source>
</evidence>
<evidence type="ECO:0000313" key="13">
    <source>
        <dbReference type="EMBL" id="GAO19792.1"/>
    </source>
</evidence>
<keyword evidence="15" id="KW-1185">Reference proteome</keyword>
<dbReference type="GO" id="GO:0030532">
    <property type="term" value="C:small nuclear ribonucleoprotein complex"/>
    <property type="evidence" value="ECO:0007669"/>
    <property type="project" value="UniProtKB-ARBA"/>
</dbReference>
<keyword evidence="5" id="KW-0677">Repeat</keyword>
<feature type="compositionally biased region" description="Low complexity" evidence="11">
    <location>
        <begin position="144"/>
        <end position="154"/>
    </location>
</feature>
<dbReference type="PROSITE" id="PS50102">
    <property type="entry name" value="RRM"/>
    <property type="match status" value="2"/>
</dbReference>
<dbReference type="Pfam" id="PF00076">
    <property type="entry name" value="RRM_1"/>
    <property type="match status" value="2"/>
</dbReference>
<evidence type="ECO:0000256" key="1">
    <source>
        <dbReference type="ARBA" id="ARBA00004123"/>
    </source>
</evidence>
<accession>A0A1B5LA42</accession>
<dbReference type="AlphaFoldDB" id="A0A1B5LA42"/>
<keyword evidence="7" id="KW-0508">mRNA splicing</keyword>
<dbReference type="InterPro" id="IPR012677">
    <property type="entry name" value="Nucleotide-bd_a/b_plait_sf"/>
</dbReference>
<dbReference type="Proteomes" id="UP000027002">
    <property type="component" value="Chromosome 1"/>
</dbReference>
<dbReference type="OrthoDB" id="266020at2759"/>
<dbReference type="InterPro" id="IPR000504">
    <property type="entry name" value="RRM_dom"/>
</dbReference>